<evidence type="ECO:0000256" key="1">
    <source>
        <dbReference type="ARBA" id="ARBA00009437"/>
    </source>
</evidence>
<evidence type="ECO:0000313" key="7">
    <source>
        <dbReference type="Proteomes" id="UP000276254"/>
    </source>
</evidence>
<dbReference type="InterPro" id="IPR036390">
    <property type="entry name" value="WH_DNA-bd_sf"/>
</dbReference>
<dbReference type="PROSITE" id="PS50931">
    <property type="entry name" value="HTH_LYSR"/>
    <property type="match status" value="1"/>
</dbReference>
<evidence type="ECO:0000259" key="5">
    <source>
        <dbReference type="PROSITE" id="PS50931"/>
    </source>
</evidence>
<keyword evidence="7" id="KW-1185">Reference proteome</keyword>
<dbReference type="Pfam" id="PF03466">
    <property type="entry name" value="LysR_substrate"/>
    <property type="match status" value="1"/>
</dbReference>
<dbReference type="InterPro" id="IPR058163">
    <property type="entry name" value="LysR-type_TF_proteobact-type"/>
</dbReference>
<evidence type="ECO:0000256" key="4">
    <source>
        <dbReference type="ARBA" id="ARBA00023163"/>
    </source>
</evidence>
<dbReference type="FunFam" id="1.10.10.10:FF:000001">
    <property type="entry name" value="LysR family transcriptional regulator"/>
    <property type="match status" value="1"/>
</dbReference>
<dbReference type="InterPro" id="IPR005119">
    <property type="entry name" value="LysR_subst-bd"/>
</dbReference>
<dbReference type="Gene3D" id="3.40.190.290">
    <property type="match status" value="1"/>
</dbReference>
<organism evidence="6 7">
    <name type="scientific">Sphingomonas paeninsulae</name>
    <dbReference type="NCBI Taxonomy" id="2319844"/>
    <lineage>
        <taxon>Bacteria</taxon>
        <taxon>Pseudomonadati</taxon>
        <taxon>Pseudomonadota</taxon>
        <taxon>Alphaproteobacteria</taxon>
        <taxon>Sphingomonadales</taxon>
        <taxon>Sphingomonadaceae</taxon>
        <taxon>Sphingomonas</taxon>
    </lineage>
</organism>
<dbReference type="Proteomes" id="UP000276254">
    <property type="component" value="Chromosome"/>
</dbReference>
<comment type="similarity">
    <text evidence="1">Belongs to the LysR transcriptional regulatory family.</text>
</comment>
<name>A0A494TGH3_SPHPE</name>
<evidence type="ECO:0000256" key="3">
    <source>
        <dbReference type="ARBA" id="ARBA00023125"/>
    </source>
</evidence>
<keyword evidence="2" id="KW-0805">Transcription regulation</keyword>
<gene>
    <name evidence="6" type="ORF">D3Y57_10985</name>
</gene>
<sequence length="301" mass="32526">MSRSMVDRAGEMEAFDAVARTGSLSAAGRLLGLTPSALSRIISRIESRLGVRLMIRTTRTLSLTPEGEAYRLAARRILADMTESEGAISYQASPRGRLRVSASLAYGRLTIVPLLGEFVALYPEILVDLSLGDELTDVLGGKADVAIRFGPLSDSPLTARRLGSNGRTIIASPEYLKRAGTPTVPEDLLDHNCLNFNFRRADPGWPFMRDGHQIALNVGGNIEANNGETLVQLAQRGVGIARVGSFHVEADIAAGNLIALLQLYNPGDTEDLNALFVGGASTPRRVRVFVDFLVERLAEQR</sequence>
<keyword evidence="4" id="KW-0804">Transcription</keyword>
<dbReference type="PANTHER" id="PTHR30537">
    <property type="entry name" value="HTH-TYPE TRANSCRIPTIONAL REGULATOR"/>
    <property type="match status" value="1"/>
</dbReference>
<feature type="domain" description="HTH lysR-type" evidence="5">
    <location>
        <begin position="12"/>
        <end position="64"/>
    </location>
</feature>
<dbReference type="Pfam" id="PF00126">
    <property type="entry name" value="HTH_1"/>
    <property type="match status" value="1"/>
</dbReference>
<protein>
    <submittedName>
        <fullName evidence="6">LysR family transcriptional regulator</fullName>
    </submittedName>
</protein>
<dbReference type="SUPFAM" id="SSF53850">
    <property type="entry name" value="Periplasmic binding protein-like II"/>
    <property type="match status" value="1"/>
</dbReference>
<dbReference type="InterPro" id="IPR036388">
    <property type="entry name" value="WH-like_DNA-bd_sf"/>
</dbReference>
<evidence type="ECO:0000256" key="2">
    <source>
        <dbReference type="ARBA" id="ARBA00023015"/>
    </source>
</evidence>
<dbReference type="RefSeq" id="WP_121153017.1">
    <property type="nucleotide sequence ID" value="NZ_CP032829.1"/>
</dbReference>
<dbReference type="AlphaFoldDB" id="A0A494TGH3"/>
<reference evidence="6 7" key="1">
    <citation type="submission" date="2018-09" db="EMBL/GenBank/DDBJ databases">
        <title>Sphingomonas peninsula sp. nov., isolated from fildes peninsula, Antarctic soil.</title>
        <authorList>
            <person name="Yingchao G."/>
        </authorList>
    </citation>
    <scope>NUCLEOTIDE SEQUENCE [LARGE SCALE GENOMIC DNA]</scope>
    <source>
        <strain evidence="6 7">YZ-8</strain>
    </source>
</reference>
<dbReference type="InterPro" id="IPR000847">
    <property type="entry name" value="LysR_HTH_N"/>
</dbReference>
<dbReference type="Gene3D" id="1.10.10.10">
    <property type="entry name" value="Winged helix-like DNA-binding domain superfamily/Winged helix DNA-binding domain"/>
    <property type="match status" value="1"/>
</dbReference>
<evidence type="ECO:0000313" key="6">
    <source>
        <dbReference type="EMBL" id="AYJ86392.1"/>
    </source>
</evidence>
<dbReference type="GO" id="GO:0006351">
    <property type="term" value="P:DNA-templated transcription"/>
    <property type="evidence" value="ECO:0007669"/>
    <property type="project" value="TreeGrafter"/>
</dbReference>
<dbReference type="PANTHER" id="PTHR30537:SF71">
    <property type="entry name" value="TRANSCRIPTIONAL REGULATORY PROTEIN"/>
    <property type="match status" value="1"/>
</dbReference>
<keyword evidence="3" id="KW-0238">DNA-binding</keyword>
<dbReference type="GO" id="GO:0003700">
    <property type="term" value="F:DNA-binding transcription factor activity"/>
    <property type="evidence" value="ECO:0007669"/>
    <property type="project" value="InterPro"/>
</dbReference>
<dbReference type="SUPFAM" id="SSF46785">
    <property type="entry name" value="Winged helix' DNA-binding domain"/>
    <property type="match status" value="1"/>
</dbReference>
<dbReference type="OrthoDB" id="9786526at2"/>
<dbReference type="EMBL" id="CP032829">
    <property type="protein sequence ID" value="AYJ86392.1"/>
    <property type="molecule type" value="Genomic_DNA"/>
</dbReference>
<dbReference type="KEGG" id="spha:D3Y57_10985"/>
<accession>A0A494TGH3</accession>
<dbReference type="GO" id="GO:0043565">
    <property type="term" value="F:sequence-specific DNA binding"/>
    <property type="evidence" value="ECO:0007669"/>
    <property type="project" value="TreeGrafter"/>
</dbReference>
<proteinExistence type="inferred from homology"/>